<organism evidence="2 3">
    <name type="scientific">Aphis craccivora</name>
    <name type="common">Cowpea aphid</name>
    <dbReference type="NCBI Taxonomy" id="307492"/>
    <lineage>
        <taxon>Eukaryota</taxon>
        <taxon>Metazoa</taxon>
        <taxon>Ecdysozoa</taxon>
        <taxon>Arthropoda</taxon>
        <taxon>Hexapoda</taxon>
        <taxon>Insecta</taxon>
        <taxon>Pterygota</taxon>
        <taxon>Neoptera</taxon>
        <taxon>Paraneoptera</taxon>
        <taxon>Hemiptera</taxon>
        <taxon>Sternorrhyncha</taxon>
        <taxon>Aphidomorpha</taxon>
        <taxon>Aphidoidea</taxon>
        <taxon>Aphididae</taxon>
        <taxon>Aphidini</taxon>
        <taxon>Aphis</taxon>
        <taxon>Aphis</taxon>
    </lineage>
</organism>
<dbReference type="EMBL" id="VUJU01010646">
    <property type="protein sequence ID" value="KAF0713529.1"/>
    <property type="molecule type" value="Genomic_DNA"/>
</dbReference>
<evidence type="ECO:0000313" key="2">
    <source>
        <dbReference type="EMBL" id="KAF0713529.1"/>
    </source>
</evidence>
<proteinExistence type="predicted"/>
<dbReference type="OrthoDB" id="411871at2759"/>
<dbReference type="PROSITE" id="PS50878">
    <property type="entry name" value="RT_POL"/>
    <property type="match status" value="1"/>
</dbReference>
<protein>
    <submittedName>
        <fullName evidence="2">Chaoptin-like</fullName>
    </submittedName>
</protein>
<dbReference type="SUPFAM" id="SSF56672">
    <property type="entry name" value="DNA/RNA polymerases"/>
    <property type="match status" value="1"/>
</dbReference>
<name>A0A6G0VXU3_APHCR</name>
<keyword evidence="3" id="KW-1185">Reference proteome</keyword>
<reference evidence="2 3" key="1">
    <citation type="submission" date="2019-08" db="EMBL/GenBank/DDBJ databases">
        <title>Whole genome of Aphis craccivora.</title>
        <authorList>
            <person name="Voronova N.V."/>
            <person name="Shulinski R.S."/>
            <person name="Bandarenka Y.V."/>
            <person name="Zhorov D.G."/>
            <person name="Warner D."/>
        </authorList>
    </citation>
    <scope>NUCLEOTIDE SEQUENCE [LARGE SCALE GENOMIC DNA]</scope>
    <source>
        <strain evidence="2">180601</strain>
        <tissue evidence="2">Whole Body</tissue>
    </source>
</reference>
<dbReference type="Pfam" id="PF00078">
    <property type="entry name" value="RVT_1"/>
    <property type="match status" value="1"/>
</dbReference>
<feature type="domain" description="Reverse transcriptase" evidence="1">
    <location>
        <begin position="1"/>
        <end position="104"/>
    </location>
</feature>
<sequence length="114" mass="12673">MEGSKYEKKFERGCPQGSQLGPTLLKSVMSELLALSDEDNVKVIAYADDIALLVGAARHETVIVRTERYLDKIKKWANTYNLSFSPAKTQVMSVKGGVKPGYTIGFGTERMLRE</sequence>
<dbReference type="GO" id="GO:0071897">
    <property type="term" value="P:DNA biosynthetic process"/>
    <property type="evidence" value="ECO:0007669"/>
    <property type="project" value="UniProtKB-ARBA"/>
</dbReference>
<comment type="caution">
    <text evidence="2">The sequence shown here is derived from an EMBL/GenBank/DDBJ whole genome shotgun (WGS) entry which is preliminary data.</text>
</comment>
<dbReference type="AlphaFoldDB" id="A0A6G0VXU3"/>
<evidence type="ECO:0000259" key="1">
    <source>
        <dbReference type="PROSITE" id="PS50878"/>
    </source>
</evidence>
<dbReference type="Proteomes" id="UP000478052">
    <property type="component" value="Unassembled WGS sequence"/>
</dbReference>
<accession>A0A6G0VXU3</accession>
<dbReference type="InterPro" id="IPR000477">
    <property type="entry name" value="RT_dom"/>
</dbReference>
<gene>
    <name evidence="2" type="ORF">FWK35_00021585</name>
</gene>
<evidence type="ECO:0000313" key="3">
    <source>
        <dbReference type="Proteomes" id="UP000478052"/>
    </source>
</evidence>
<dbReference type="InterPro" id="IPR043502">
    <property type="entry name" value="DNA/RNA_pol_sf"/>
</dbReference>